<sequence>MNDRRRSGYDRLAPWYQTLEQLRFGKTLQRGRVRLLPELAEYFCSRSSAQAPRVLFLGDGDGRLLEAFLVACPEARVTSVDISPRMVSLQKSRVGERGMAVGWQVADVEAIEFPAGRFELVVTPFFLDCFDAVELDRLIPRVAAWLAPAALWYVVDFQVPAGGLRRLWARFWLAVMHAFFRWQTGLRSRQVVDPAPILHSLGFHCWVDRHVHARMVRSTLYRRNMGVGEGR</sequence>
<dbReference type="Gene3D" id="3.40.50.150">
    <property type="entry name" value="Vaccinia Virus protein VP39"/>
    <property type="match status" value="1"/>
</dbReference>
<keyword evidence="3" id="KW-1185">Reference proteome</keyword>
<evidence type="ECO:0000313" key="3">
    <source>
        <dbReference type="Proteomes" id="UP000315082"/>
    </source>
</evidence>
<name>A0A518JXX0_9BACT</name>
<dbReference type="AlphaFoldDB" id="A0A518JXX0"/>
<feature type="domain" description="Methyltransferase" evidence="1">
    <location>
        <begin position="54"/>
        <end position="148"/>
    </location>
</feature>
<evidence type="ECO:0000313" key="2">
    <source>
        <dbReference type="EMBL" id="QDV70383.1"/>
    </source>
</evidence>
<dbReference type="SUPFAM" id="SSF53335">
    <property type="entry name" value="S-adenosyl-L-methionine-dependent methyltransferases"/>
    <property type="match status" value="1"/>
</dbReference>
<evidence type="ECO:0000259" key="1">
    <source>
        <dbReference type="Pfam" id="PF13649"/>
    </source>
</evidence>
<dbReference type="KEGG" id="rcf:Poly24_41050"/>
<proteinExistence type="predicted"/>
<gene>
    <name evidence="2" type="ORF">Poly24_41050</name>
</gene>
<dbReference type="InterPro" id="IPR029063">
    <property type="entry name" value="SAM-dependent_MTases_sf"/>
</dbReference>
<protein>
    <recommendedName>
        <fullName evidence="1">Methyltransferase domain-containing protein</fullName>
    </recommendedName>
</protein>
<dbReference type="CDD" id="cd02440">
    <property type="entry name" value="AdoMet_MTases"/>
    <property type="match status" value="1"/>
</dbReference>
<dbReference type="Pfam" id="PF13649">
    <property type="entry name" value="Methyltransf_25"/>
    <property type="match status" value="1"/>
</dbReference>
<organism evidence="2 3">
    <name type="scientific">Rosistilla carotiformis</name>
    <dbReference type="NCBI Taxonomy" id="2528017"/>
    <lineage>
        <taxon>Bacteria</taxon>
        <taxon>Pseudomonadati</taxon>
        <taxon>Planctomycetota</taxon>
        <taxon>Planctomycetia</taxon>
        <taxon>Pirellulales</taxon>
        <taxon>Pirellulaceae</taxon>
        <taxon>Rosistilla</taxon>
    </lineage>
</organism>
<dbReference type="Proteomes" id="UP000315082">
    <property type="component" value="Chromosome"/>
</dbReference>
<dbReference type="EMBL" id="CP036348">
    <property type="protein sequence ID" value="QDV70383.1"/>
    <property type="molecule type" value="Genomic_DNA"/>
</dbReference>
<reference evidence="2 3" key="1">
    <citation type="submission" date="2019-02" db="EMBL/GenBank/DDBJ databases">
        <title>Deep-cultivation of Planctomycetes and their phenomic and genomic characterization uncovers novel biology.</title>
        <authorList>
            <person name="Wiegand S."/>
            <person name="Jogler M."/>
            <person name="Boedeker C."/>
            <person name="Pinto D."/>
            <person name="Vollmers J."/>
            <person name="Rivas-Marin E."/>
            <person name="Kohn T."/>
            <person name="Peeters S.H."/>
            <person name="Heuer A."/>
            <person name="Rast P."/>
            <person name="Oberbeckmann S."/>
            <person name="Bunk B."/>
            <person name="Jeske O."/>
            <person name="Meyerdierks A."/>
            <person name="Storesund J.E."/>
            <person name="Kallscheuer N."/>
            <person name="Luecker S."/>
            <person name="Lage O.M."/>
            <person name="Pohl T."/>
            <person name="Merkel B.J."/>
            <person name="Hornburger P."/>
            <person name="Mueller R.-W."/>
            <person name="Bruemmer F."/>
            <person name="Labrenz M."/>
            <person name="Spormann A.M."/>
            <person name="Op den Camp H."/>
            <person name="Overmann J."/>
            <person name="Amann R."/>
            <person name="Jetten M.S.M."/>
            <person name="Mascher T."/>
            <person name="Medema M.H."/>
            <person name="Devos D.P."/>
            <person name="Kaster A.-K."/>
            <person name="Ovreas L."/>
            <person name="Rohde M."/>
            <person name="Galperin M.Y."/>
            <person name="Jogler C."/>
        </authorList>
    </citation>
    <scope>NUCLEOTIDE SEQUENCE [LARGE SCALE GENOMIC DNA]</scope>
    <source>
        <strain evidence="2 3">Poly24</strain>
    </source>
</reference>
<dbReference type="InterPro" id="IPR041698">
    <property type="entry name" value="Methyltransf_25"/>
</dbReference>
<accession>A0A518JXX0</accession>